<evidence type="ECO:0000313" key="2">
    <source>
        <dbReference type="Proteomes" id="UP000028547"/>
    </source>
</evidence>
<protein>
    <submittedName>
        <fullName evidence="1">Uncharacterized protein</fullName>
    </submittedName>
</protein>
<dbReference type="AlphaFoldDB" id="A0A084SH35"/>
<dbReference type="Proteomes" id="UP000028547">
    <property type="component" value="Unassembled WGS sequence"/>
</dbReference>
<name>A0A084SH35_9BACT</name>
<accession>A0A084SH35</accession>
<reference evidence="1 2" key="1">
    <citation type="submission" date="2014-07" db="EMBL/GenBank/DDBJ databases">
        <title>Draft Genome Sequence of Gephyronic Acid Producer, Cystobacter violaceus Strain Cb vi76.</title>
        <authorList>
            <person name="Stevens D.C."/>
            <person name="Young J."/>
            <person name="Carmichael R."/>
            <person name="Tan J."/>
            <person name="Taylor R.E."/>
        </authorList>
    </citation>
    <scope>NUCLEOTIDE SEQUENCE [LARGE SCALE GENOMIC DNA]</scope>
    <source>
        <strain evidence="1 2">Cb vi76</strain>
    </source>
</reference>
<dbReference type="EMBL" id="JPMI01000340">
    <property type="protein sequence ID" value="KFA87770.1"/>
    <property type="molecule type" value="Genomic_DNA"/>
</dbReference>
<sequence>MRAEAQIIKDLQGARTQLGRLEKLIQSELGGLSAGVEPLLGEVRAGVAALFPEPGGTRLAPKEHEARHEKLLQSLDELEDVVEALQLAARSGRSKAGAARGGR</sequence>
<evidence type="ECO:0000313" key="1">
    <source>
        <dbReference type="EMBL" id="KFA87770.1"/>
    </source>
</evidence>
<gene>
    <name evidence="1" type="ORF">Q664_45675</name>
</gene>
<comment type="caution">
    <text evidence="1">The sequence shown here is derived from an EMBL/GenBank/DDBJ whole genome shotgun (WGS) entry which is preliminary data.</text>
</comment>
<organism evidence="1 2">
    <name type="scientific">Archangium violaceum Cb vi76</name>
    <dbReference type="NCBI Taxonomy" id="1406225"/>
    <lineage>
        <taxon>Bacteria</taxon>
        <taxon>Pseudomonadati</taxon>
        <taxon>Myxococcota</taxon>
        <taxon>Myxococcia</taxon>
        <taxon>Myxococcales</taxon>
        <taxon>Cystobacterineae</taxon>
        <taxon>Archangiaceae</taxon>
        <taxon>Archangium</taxon>
    </lineage>
</organism>
<dbReference type="RefSeq" id="WP_043411132.1">
    <property type="nucleotide sequence ID" value="NZ_JPMI01000340.1"/>
</dbReference>
<proteinExistence type="predicted"/>